<dbReference type="Gene3D" id="2.160.10.10">
    <property type="entry name" value="Hexapeptide repeat proteins"/>
    <property type="match status" value="1"/>
</dbReference>
<dbReference type="AlphaFoldDB" id="A0A6B0SSF8"/>
<evidence type="ECO:0000313" key="4">
    <source>
        <dbReference type="Proteomes" id="UP000437065"/>
    </source>
</evidence>
<dbReference type="EMBL" id="WUUS01000006">
    <property type="protein sequence ID" value="MXR41864.1"/>
    <property type="molecule type" value="Genomic_DNA"/>
</dbReference>
<dbReference type="PANTHER" id="PTHR23416">
    <property type="entry name" value="SIALIC ACID SYNTHASE-RELATED"/>
    <property type="match status" value="1"/>
</dbReference>
<dbReference type="InterPro" id="IPR011004">
    <property type="entry name" value="Trimer_LpxA-like_sf"/>
</dbReference>
<comment type="caution">
    <text evidence="3">The sequence shown here is derived from an EMBL/GenBank/DDBJ whole genome shotgun (WGS) entry which is preliminary data.</text>
</comment>
<dbReference type="InterPro" id="IPR051159">
    <property type="entry name" value="Hexapeptide_acetyltransf"/>
</dbReference>
<reference evidence="3 4" key="1">
    <citation type="submission" date="2019-12" db="EMBL/GenBank/DDBJ databases">
        <title>Isolation and characterization of three novel carbon monoxide-oxidizing members of Halobacteria from salione crusts and soils.</title>
        <authorList>
            <person name="Myers M.R."/>
            <person name="King G.M."/>
        </authorList>
    </citation>
    <scope>NUCLEOTIDE SEQUENCE [LARGE SCALE GENOMIC DNA]</scope>
    <source>
        <strain evidence="3 4">WSA2</strain>
    </source>
</reference>
<protein>
    <submittedName>
        <fullName evidence="3">Acetyltransferase</fullName>
    </submittedName>
</protein>
<dbReference type="Proteomes" id="UP000437065">
    <property type="component" value="Unassembled WGS sequence"/>
</dbReference>
<keyword evidence="2 3" id="KW-0808">Transferase</keyword>
<dbReference type="GO" id="GO:0008374">
    <property type="term" value="F:O-acyltransferase activity"/>
    <property type="evidence" value="ECO:0007669"/>
    <property type="project" value="TreeGrafter"/>
</dbReference>
<keyword evidence="4" id="KW-1185">Reference proteome</keyword>
<dbReference type="SUPFAM" id="SSF51161">
    <property type="entry name" value="Trimeric LpxA-like enzymes"/>
    <property type="match status" value="1"/>
</dbReference>
<proteinExistence type="inferred from homology"/>
<dbReference type="InterPro" id="IPR001451">
    <property type="entry name" value="Hexapep"/>
</dbReference>
<dbReference type="RefSeq" id="WP_159667054.1">
    <property type="nucleotide sequence ID" value="NZ_WUUS01000006.1"/>
</dbReference>
<dbReference type="PANTHER" id="PTHR23416:SF23">
    <property type="entry name" value="ACETYLTRANSFERASE C18B11.09C-RELATED"/>
    <property type="match status" value="1"/>
</dbReference>
<accession>A0A6B0SSF8</accession>
<dbReference type="PROSITE" id="PS00101">
    <property type="entry name" value="HEXAPEP_TRANSFERASES"/>
    <property type="match status" value="1"/>
</dbReference>
<dbReference type="Pfam" id="PF14602">
    <property type="entry name" value="Hexapep_2"/>
    <property type="match status" value="1"/>
</dbReference>
<dbReference type="OrthoDB" id="1475at2157"/>
<dbReference type="InterPro" id="IPR018357">
    <property type="entry name" value="Hexapep_transf_CS"/>
</dbReference>
<comment type="similarity">
    <text evidence="1">Belongs to the transferase hexapeptide repeat family.</text>
</comment>
<dbReference type="GO" id="GO:0005829">
    <property type="term" value="C:cytosol"/>
    <property type="evidence" value="ECO:0007669"/>
    <property type="project" value="TreeGrafter"/>
</dbReference>
<organism evidence="3 4">
    <name type="scientific">Halobaculum saliterrae</name>
    <dbReference type="NCBI Taxonomy" id="2073113"/>
    <lineage>
        <taxon>Archaea</taxon>
        <taxon>Methanobacteriati</taxon>
        <taxon>Methanobacteriota</taxon>
        <taxon>Stenosarchaea group</taxon>
        <taxon>Halobacteria</taxon>
        <taxon>Halobacteriales</taxon>
        <taxon>Haloferacaceae</taxon>
        <taxon>Halobaculum</taxon>
    </lineage>
</organism>
<dbReference type="CDD" id="cd04647">
    <property type="entry name" value="LbH_MAT_like"/>
    <property type="match status" value="1"/>
</dbReference>
<evidence type="ECO:0000256" key="1">
    <source>
        <dbReference type="ARBA" id="ARBA00007274"/>
    </source>
</evidence>
<sequence>MSGRYVLWRLAGARFLWKHKKTITGSREGLKIRGDVRLLDSGAEQVVFGNRVELVGNLGQPTFFKVAGRLTVHDDVFINRGCEIYAATEVVLKEDATLAPGVVIRDSDVHAVGDGAVEKRPVTVGESAWLGTRSIILKGVTIGDNAVVGAGSIVTDDVPPNTVVAGNPAKVVKEL</sequence>
<evidence type="ECO:0000256" key="2">
    <source>
        <dbReference type="ARBA" id="ARBA00022679"/>
    </source>
</evidence>
<evidence type="ECO:0000313" key="3">
    <source>
        <dbReference type="EMBL" id="MXR41864.1"/>
    </source>
</evidence>
<gene>
    <name evidence="3" type="ORF">GRX01_11015</name>
</gene>
<name>A0A6B0SSF8_9EURY</name>